<evidence type="ECO:0000313" key="3">
    <source>
        <dbReference type="EMBL" id="TDS55279.1"/>
    </source>
</evidence>
<reference evidence="3 4" key="1">
    <citation type="submission" date="2019-03" db="EMBL/GenBank/DDBJ databases">
        <title>Genomic Encyclopedia of Archaeal and Bacterial Type Strains, Phase II (KMG-II): from individual species to whole genera.</title>
        <authorList>
            <person name="Goeker M."/>
        </authorList>
    </citation>
    <scope>NUCLEOTIDE SEQUENCE [LARGE SCALE GENOMIC DNA]</scope>
    <source>
        <strain evidence="3 4">DSM 28213</strain>
    </source>
</reference>
<dbReference type="Proteomes" id="UP000295215">
    <property type="component" value="Unassembled WGS sequence"/>
</dbReference>
<dbReference type="Pfam" id="PF18962">
    <property type="entry name" value="Por_Secre_tail"/>
    <property type="match status" value="1"/>
</dbReference>
<gene>
    <name evidence="3" type="ORF">C8P70_12350</name>
</gene>
<evidence type="ECO:0000259" key="2">
    <source>
        <dbReference type="Pfam" id="PF18962"/>
    </source>
</evidence>
<evidence type="ECO:0000313" key="4">
    <source>
        <dbReference type="Proteomes" id="UP000295215"/>
    </source>
</evidence>
<dbReference type="InterPro" id="IPR026444">
    <property type="entry name" value="Secre_tail"/>
</dbReference>
<keyword evidence="1" id="KW-0732">Signal</keyword>
<dbReference type="NCBIfam" id="TIGR04183">
    <property type="entry name" value="Por_Secre_tail"/>
    <property type="match status" value="1"/>
</dbReference>
<proteinExistence type="predicted"/>
<name>A0A4R7EZG7_9FLAO</name>
<dbReference type="RefSeq" id="WP_133713236.1">
    <property type="nucleotide sequence ID" value="NZ_SOAG01000023.1"/>
</dbReference>
<organism evidence="3 4">
    <name type="scientific">Myroides indicus</name>
    <dbReference type="NCBI Taxonomy" id="1323422"/>
    <lineage>
        <taxon>Bacteria</taxon>
        <taxon>Pseudomonadati</taxon>
        <taxon>Bacteroidota</taxon>
        <taxon>Flavobacteriia</taxon>
        <taxon>Flavobacteriales</taxon>
        <taxon>Flavobacteriaceae</taxon>
        <taxon>Myroides</taxon>
    </lineage>
</organism>
<keyword evidence="4" id="KW-1185">Reference proteome</keyword>
<evidence type="ECO:0000256" key="1">
    <source>
        <dbReference type="ARBA" id="ARBA00022729"/>
    </source>
</evidence>
<comment type="caution">
    <text evidence="3">The sequence shown here is derived from an EMBL/GenBank/DDBJ whole genome shotgun (WGS) entry which is preliminary data.</text>
</comment>
<dbReference type="EMBL" id="SOAG01000023">
    <property type="protein sequence ID" value="TDS55279.1"/>
    <property type="molecule type" value="Genomic_DNA"/>
</dbReference>
<protein>
    <submittedName>
        <fullName evidence="3">Putative secreted protein (Por secretion system target)</fullName>
    </submittedName>
</protein>
<sequence>MLETSNLSTEHFPFNDNFYIYPNPATSTLYFSSLNEIKRIQITDFTGKLIKYFEPFSFKSNEIDISDITKGIYFITFFTDKEKVTKKITIK</sequence>
<dbReference type="AlphaFoldDB" id="A0A4R7EZG7"/>
<feature type="domain" description="Secretion system C-terminal sorting" evidence="2">
    <location>
        <begin position="20"/>
        <end position="90"/>
    </location>
</feature>
<accession>A0A4R7EZG7</accession>
<dbReference type="OrthoDB" id="951108at2"/>